<organism evidence="2 3">
    <name type="scientific">Fomitopsis schrenkii</name>
    <name type="common">Brown rot fungus</name>
    <dbReference type="NCBI Taxonomy" id="2126942"/>
    <lineage>
        <taxon>Eukaryota</taxon>
        <taxon>Fungi</taxon>
        <taxon>Dikarya</taxon>
        <taxon>Basidiomycota</taxon>
        <taxon>Agaricomycotina</taxon>
        <taxon>Agaricomycetes</taxon>
        <taxon>Polyporales</taxon>
        <taxon>Fomitopsis</taxon>
    </lineage>
</organism>
<keyword evidence="3" id="KW-1185">Reference proteome</keyword>
<evidence type="ECO:0000313" key="3">
    <source>
        <dbReference type="Proteomes" id="UP000015241"/>
    </source>
</evidence>
<gene>
    <name evidence="2" type="ORF">FOMPIDRAFT_1055282</name>
</gene>
<dbReference type="Proteomes" id="UP000015241">
    <property type="component" value="Unassembled WGS sequence"/>
</dbReference>
<accession>S8F5P8</accession>
<evidence type="ECO:0000256" key="1">
    <source>
        <dbReference type="SAM" id="MobiDB-lite"/>
    </source>
</evidence>
<proteinExistence type="predicted"/>
<dbReference type="OrthoDB" id="2800372at2759"/>
<dbReference type="EMBL" id="KE504241">
    <property type="protein sequence ID" value="EPS94199.1"/>
    <property type="molecule type" value="Genomic_DNA"/>
</dbReference>
<feature type="compositionally biased region" description="Polar residues" evidence="1">
    <location>
        <begin position="14"/>
        <end position="28"/>
    </location>
</feature>
<dbReference type="AlphaFoldDB" id="S8F5P8"/>
<dbReference type="InParanoid" id="S8F5P8"/>
<name>S8F5P8_FOMSC</name>
<dbReference type="HOGENOM" id="CLU_2454767_0_0_1"/>
<evidence type="ECO:0000313" key="2">
    <source>
        <dbReference type="EMBL" id="EPS94199.1"/>
    </source>
</evidence>
<reference evidence="2 3" key="1">
    <citation type="journal article" date="2012" name="Science">
        <title>The Paleozoic origin of enzymatic lignin decomposition reconstructed from 31 fungal genomes.</title>
        <authorList>
            <person name="Floudas D."/>
            <person name="Binder M."/>
            <person name="Riley R."/>
            <person name="Barry K."/>
            <person name="Blanchette R.A."/>
            <person name="Henrissat B."/>
            <person name="Martinez A.T."/>
            <person name="Otillar R."/>
            <person name="Spatafora J.W."/>
            <person name="Yadav J.S."/>
            <person name="Aerts A."/>
            <person name="Benoit I."/>
            <person name="Boyd A."/>
            <person name="Carlson A."/>
            <person name="Copeland A."/>
            <person name="Coutinho P.M."/>
            <person name="de Vries R.P."/>
            <person name="Ferreira P."/>
            <person name="Findley K."/>
            <person name="Foster B."/>
            <person name="Gaskell J."/>
            <person name="Glotzer D."/>
            <person name="Gorecki P."/>
            <person name="Heitman J."/>
            <person name="Hesse C."/>
            <person name="Hori C."/>
            <person name="Igarashi K."/>
            <person name="Jurgens J.A."/>
            <person name="Kallen N."/>
            <person name="Kersten P."/>
            <person name="Kohler A."/>
            <person name="Kuees U."/>
            <person name="Kumar T.K.A."/>
            <person name="Kuo A."/>
            <person name="LaButti K."/>
            <person name="Larrondo L.F."/>
            <person name="Lindquist E."/>
            <person name="Ling A."/>
            <person name="Lombard V."/>
            <person name="Lucas S."/>
            <person name="Lundell T."/>
            <person name="Martin R."/>
            <person name="McLaughlin D.J."/>
            <person name="Morgenstern I."/>
            <person name="Morin E."/>
            <person name="Murat C."/>
            <person name="Nagy L.G."/>
            <person name="Nolan M."/>
            <person name="Ohm R.A."/>
            <person name="Patyshakuliyeva A."/>
            <person name="Rokas A."/>
            <person name="Ruiz-Duenas F.J."/>
            <person name="Sabat G."/>
            <person name="Salamov A."/>
            <person name="Samejima M."/>
            <person name="Schmutz J."/>
            <person name="Slot J.C."/>
            <person name="St John F."/>
            <person name="Stenlid J."/>
            <person name="Sun H."/>
            <person name="Sun S."/>
            <person name="Syed K."/>
            <person name="Tsang A."/>
            <person name="Wiebenga A."/>
            <person name="Young D."/>
            <person name="Pisabarro A."/>
            <person name="Eastwood D.C."/>
            <person name="Martin F."/>
            <person name="Cullen D."/>
            <person name="Grigoriev I.V."/>
            <person name="Hibbett D.S."/>
        </authorList>
    </citation>
    <scope>NUCLEOTIDE SEQUENCE</scope>
    <source>
        <strain evidence="3">FP-58527</strain>
    </source>
</reference>
<sequence length="89" mass="9718">MPNSGGIPNHLLPSYQSYLGENLPTSFNRPRLEPPPAYHGKEPLQGETVVSTDAPPLAQPETPPEYMTPALTPLPPAYMRNESTPEDAH</sequence>
<protein>
    <submittedName>
        <fullName evidence="2">Uncharacterized protein</fullName>
    </submittedName>
</protein>
<feature type="region of interest" description="Disordered" evidence="1">
    <location>
        <begin position="1"/>
        <end position="89"/>
    </location>
</feature>